<evidence type="ECO:0000256" key="2">
    <source>
        <dbReference type="PROSITE-ProRule" id="PRU00169"/>
    </source>
</evidence>
<evidence type="ECO:0000313" key="5">
    <source>
        <dbReference type="Proteomes" id="UP001209257"/>
    </source>
</evidence>
<gene>
    <name evidence="4" type="ORF">OCL06_12895</name>
</gene>
<accession>A0ABT2VQA3</accession>
<dbReference type="SMART" id="SM00448">
    <property type="entry name" value="REC"/>
    <property type="match status" value="1"/>
</dbReference>
<dbReference type="InterPro" id="IPR001789">
    <property type="entry name" value="Sig_transdc_resp-reg_receiver"/>
</dbReference>
<dbReference type="CDD" id="cd17593">
    <property type="entry name" value="REC_CheC-like"/>
    <property type="match status" value="1"/>
</dbReference>
<feature type="domain" description="Response regulatory" evidence="3">
    <location>
        <begin position="4"/>
        <end position="119"/>
    </location>
</feature>
<keyword evidence="5" id="KW-1185">Reference proteome</keyword>
<evidence type="ECO:0000259" key="3">
    <source>
        <dbReference type="PROSITE" id="PS50110"/>
    </source>
</evidence>
<feature type="modified residue" description="4-aspartylphosphate" evidence="2">
    <location>
        <position position="54"/>
    </location>
</feature>
<dbReference type="EMBL" id="JAOTJC010000012">
    <property type="protein sequence ID" value="MCU7555486.1"/>
    <property type="molecule type" value="Genomic_DNA"/>
</dbReference>
<dbReference type="PANTHER" id="PTHR44591:SF24">
    <property type="entry name" value="PROTEIN-GLUTAMATE METHYLESTERASE_PROTEIN-GLUTAMINE GLUTAMINASE 1"/>
    <property type="match status" value="1"/>
</dbReference>
<evidence type="ECO:0000313" key="4">
    <source>
        <dbReference type="EMBL" id="MCU7555486.1"/>
    </source>
</evidence>
<name>A0ABT2VQA3_9ALTE</name>
<dbReference type="RefSeq" id="WP_262995202.1">
    <property type="nucleotide sequence ID" value="NZ_JAOTJC010000012.1"/>
</dbReference>
<dbReference type="InterPro" id="IPR050595">
    <property type="entry name" value="Bact_response_regulator"/>
</dbReference>
<keyword evidence="1 2" id="KW-0597">Phosphoprotein</keyword>
<dbReference type="PROSITE" id="PS50110">
    <property type="entry name" value="RESPONSE_REGULATORY"/>
    <property type="match status" value="1"/>
</dbReference>
<dbReference type="Pfam" id="PF00072">
    <property type="entry name" value="Response_reg"/>
    <property type="match status" value="1"/>
</dbReference>
<reference evidence="5" key="1">
    <citation type="submission" date="2023-07" db="EMBL/GenBank/DDBJ databases">
        <title>Study on multiphase classification of strain Alteromonas salexigens isolated from the Yellow Sea.</title>
        <authorList>
            <person name="Sun L."/>
        </authorList>
    </citation>
    <scope>NUCLEOTIDE SEQUENCE [LARGE SCALE GENOMIC DNA]</scope>
    <source>
        <strain evidence="5">ASW11-19</strain>
    </source>
</reference>
<sequence length="128" mass="13972">MSFNVLICDDSALARKMAARSLPEGFAEKVFQAEDGAQALTMLRQQRMDLMLLDLTMPNVDGIDVLNAIKAQGIEVFVVVVSGDIQPQMRTRVMQLGALDFLAKPISKASLQAVLERYGFILTEALAG</sequence>
<evidence type="ECO:0000256" key="1">
    <source>
        <dbReference type="ARBA" id="ARBA00022553"/>
    </source>
</evidence>
<dbReference type="InterPro" id="IPR011006">
    <property type="entry name" value="CheY-like_superfamily"/>
</dbReference>
<organism evidence="4 5">
    <name type="scientific">Alteromonas salexigens</name>
    <dbReference type="NCBI Taxonomy" id="2982530"/>
    <lineage>
        <taxon>Bacteria</taxon>
        <taxon>Pseudomonadati</taxon>
        <taxon>Pseudomonadota</taxon>
        <taxon>Gammaproteobacteria</taxon>
        <taxon>Alteromonadales</taxon>
        <taxon>Alteromonadaceae</taxon>
        <taxon>Alteromonas/Salinimonas group</taxon>
        <taxon>Alteromonas</taxon>
    </lineage>
</organism>
<dbReference type="PANTHER" id="PTHR44591">
    <property type="entry name" value="STRESS RESPONSE REGULATOR PROTEIN 1"/>
    <property type="match status" value="1"/>
</dbReference>
<comment type="caution">
    <text evidence="4">The sequence shown here is derived from an EMBL/GenBank/DDBJ whole genome shotgun (WGS) entry which is preliminary data.</text>
</comment>
<proteinExistence type="predicted"/>
<dbReference type="Proteomes" id="UP001209257">
    <property type="component" value="Unassembled WGS sequence"/>
</dbReference>
<dbReference type="Gene3D" id="3.40.50.2300">
    <property type="match status" value="1"/>
</dbReference>
<protein>
    <submittedName>
        <fullName evidence="4">Response regulator</fullName>
    </submittedName>
</protein>
<dbReference type="SUPFAM" id="SSF52172">
    <property type="entry name" value="CheY-like"/>
    <property type="match status" value="1"/>
</dbReference>